<reference evidence="2 3" key="1">
    <citation type="submission" date="2020-02" db="EMBL/GenBank/DDBJ databases">
        <title>Pseudoroseicyclus tamarix, sp. nov., isolated from offshore sediment of a Tamarix chinensis forest.</title>
        <authorList>
            <person name="Gai Y."/>
        </authorList>
    </citation>
    <scope>NUCLEOTIDE SEQUENCE [LARGE SCALE GENOMIC DNA]</scope>
    <source>
        <strain evidence="2 3">CLL3-39</strain>
    </source>
</reference>
<feature type="domain" description="HTH arsR-type" evidence="1">
    <location>
        <begin position="18"/>
        <end position="112"/>
    </location>
</feature>
<dbReference type="Proteomes" id="UP000474757">
    <property type="component" value="Unassembled WGS sequence"/>
</dbReference>
<protein>
    <submittedName>
        <fullName evidence="2">Helix-turn-helix transcriptional regulator</fullName>
    </submittedName>
</protein>
<name>A0A6B2JRR5_9RHOB</name>
<dbReference type="InterPro" id="IPR011991">
    <property type="entry name" value="ArsR-like_HTH"/>
</dbReference>
<evidence type="ECO:0000313" key="3">
    <source>
        <dbReference type="Proteomes" id="UP000474757"/>
    </source>
</evidence>
<dbReference type="AlphaFoldDB" id="A0A6B2JRR5"/>
<dbReference type="EMBL" id="JAAGAB010000002">
    <property type="protein sequence ID" value="NDV00675.1"/>
    <property type="molecule type" value="Genomic_DNA"/>
</dbReference>
<dbReference type="GO" id="GO:0003700">
    <property type="term" value="F:DNA-binding transcription factor activity"/>
    <property type="evidence" value="ECO:0007669"/>
    <property type="project" value="InterPro"/>
</dbReference>
<evidence type="ECO:0000259" key="1">
    <source>
        <dbReference type="SMART" id="SM00418"/>
    </source>
</evidence>
<keyword evidence="3" id="KW-1185">Reference proteome</keyword>
<comment type="caution">
    <text evidence="2">The sequence shown here is derived from an EMBL/GenBank/DDBJ whole genome shotgun (WGS) entry which is preliminary data.</text>
</comment>
<dbReference type="InterPro" id="IPR001845">
    <property type="entry name" value="HTH_ArsR_DNA-bd_dom"/>
</dbReference>
<dbReference type="CDD" id="cd00090">
    <property type="entry name" value="HTH_ARSR"/>
    <property type="match status" value="1"/>
</dbReference>
<dbReference type="SUPFAM" id="SSF46785">
    <property type="entry name" value="Winged helix' DNA-binding domain"/>
    <property type="match status" value="1"/>
</dbReference>
<dbReference type="InterPro" id="IPR036388">
    <property type="entry name" value="WH-like_DNA-bd_sf"/>
</dbReference>
<gene>
    <name evidence="2" type="ORF">GZA08_06800</name>
</gene>
<dbReference type="Gene3D" id="1.10.10.10">
    <property type="entry name" value="Winged helix-like DNA-binding domain superfamily/Winged helix DNA-binding domain"/>
    <property type="match status" value="1"/>
</dbReference>
<evidence type="ECO:0000313" key="2">
    <source>
        <dbReference type="EMBL" id="NDV00675.1"/>
    </source>
</evidence>
<dbReference type="SMART" id="SM00418">
    <property type="entry name" value="HTH_ARSR"/>
    <property type="match status" value="1"/>
</dbReference>
<organism evidence="2 3">
    <name type="scientific">Pseudoroseicyclus tamaricis</name>
    <dbReference type="NCBI Taxonomy" id="2705421"/>
    <lineage>
        <taxon>Bacteria</taxon>
        <taxon>Pseudomonadati</taxon>
        <taxon>Pseudomonadota</taxon>
        <taxon>Alphaproteobacteria</taxon>
        <taxon>Rhodobacterales</taxon>
        <taxon>Paracoccaceae</taxon>
        <taxon>Pseudoroseicyclus</taxon>
    </lineage>
</organism>
<dbReference type="Pfam" id="PF12840">
    <property type="entry name" value="HTH_20"/>
    <property type="match status" value="1"/>
</dbReference>
<accession>A0A6B2JRR5</accession>
<sequence length="205" mass="22507">MYLSGMTRDVRRYSPGPEALKALSHGDRLKMLGILRLHGPQTATGLAEQLGLNSGAASYHLRQLAKHGFIEEAPELGNARERWWRSAHETTWTEDTAAPGTPEAESMGGYLATVIERQVEMLFASLPAHAGLPAEWRRASNASDGTFWLTAEQAYELSERLTAELVRMQAETPPVTEPGPEGTRRFTVQIHAFPHPGLPGAKETP</sequence>
<proteinExistence type="predicted"/>
<dbReference type="InterPro" id="IPR036390">
    <property type="entry name" value="WH_DNA-bd_sf"/>
</dbReference>